<evidence type="ECO:0000256" key="10">
    <source>
        <dbReference type="ARBA" id="ARBA00023201"/>
    </source>
</evidence>
<feature type="transmembrane region" description="Helical" evidence="12">
    <location>
        <begin position="266"/>
        <end position="284"/>
    </location>
</feature>
<dbReference type="EMBL" id="CH902620">
    <property type="protein sequence ID" value="EDV31280.1"/>
    <property type="molecule type" value="Genomic_DNA"/>
</dbReference>
<feature type="transmembrane region" description="Helical" evidence="12">
    <location>
        <begin position="155"/>
        <end position="179"/>
    </location>
</feature>
<dbReference type="AlphaFoldDB" id="B3MPI4"/>
<evidence type="ECO:0000256" key="4">
    <source>
        <dbReference type="ARBA" id="ARBA00022475"/>
    </source>
</evidence>
<dbReference type="Pfam" id="PF00474">
    <property type="entry name" value="SSF"/>
    <property type="match status" value="1"/>
</dbReference>
<gene>
    <name evidence="13" type="primary">Dana\GF15277</name>
    <name evidence="13" type="synonym">dana_GLEANR_16043</name>
    <name evidence="13" type="ORF">GF15277</name>
</gene>
<sequence length="598" mass="65058">MESSGVKSYRFGSVDYVVFLGMIVLSTSTGIYFGCIKKGKKKIEEVEPTLPTTVPERRKHDFGSEKMSEYLLGSRNLKVFPVAMSLIASYISGVTILGTTSEIYNYGTQYWFIAIAIVLQGIAVSYIYIPVFSALQVGSSYEYLEMRFHSVIRSIASFMFILDEILFLPFIVYVPAIALNQVSGINLHVIAVVIVIVCVFYTFVGGIKAVVHTDAWQVLVMFLSVLAVAALATYYANGLDVMFDDASKGGRIIFTNTNPSPYVRHTVWSVLIGGFSYWTSFNAVNQTMVQRYMSLPSLKKARASMAIFTIGVAAFVSVCCWVGLLIFEMYKDCDPLSAGLITHDDQLLPLFVVQSVGHIYGMPGLFIAGIFGAALSSLSVVLNSTSLVILEDIVRGCFKMQPSERASTILVKSTVIVLGLVALSLVFVLEQLSGILSICTSMTAIAAGTTFGLFTLGMLVPWANTVGTAVGGIASALLAGWISFGTQFTIAAGQLNSQKLPVSVEGCAANVTLPENVWVDEEQVFPLYRLSYHWINPIGVATVLVVGALVSLVTKPTNMKTLDPDLISPVIHRFLPKECFEGRNPQAQVHKNLLHTAS</sequence>
<evidence type="ECO:0000256" key="12">
    <source>
        <dbReference type="SAM" id="Phobius"/>
    </source>
</evidence>
<feature type="transmembrane region" description="Helical" evidence="12">
    <location>
        <begin position="185"/>
        <end position="204"/>
    </location>
</feature>
<feature type="transmembrane region" description="Helical" evidence="12">
    <location>
        <begin position="16"/>
        <end position="35"/>
    </location>
</feature>
<dbReference type="InParanoid" id="B3MPI4"/>
<keyword evidence="5 12" id="KW-0812">Transmembrane</keyword>
<evidence type="ECO:0000256" key="3">
    <source>
        <dbReference type="ARBA" id="ARBA00022448"/>
    </source>
</evidence>
<dbReference type="NCBIfam" id="TIGR00813">
    <property type="entry name" value="sss"/>
    <property type="match status" value="1"/>
</dbReference>
<feature type="transmembrane region" description="Helical" evidence="12">
    <location>
        <begin position="216"/>
        <end position="236"/>
    </location>
</feature>
<dbReference type="InterPro" id="IPR038377">
    <property type="entry name" value="Na/Glc_symporter_sf"/>
</dbReference>
<evidence type="ECO:0000313" key="13">
    <source>
        <dbReference type="EMBL" id="EDV31280.1"/>
    </source>
</evidence>
<evidence type="ECO:0000313" key="14">
    <source>
        <dbReference type="Proteomes" id="UP000007801"/>
    </source>
</evidence>
<dbReference type="GO" id="GO:0015293">
    <property type="term" value="F:symporter activity"/>
    <property type="evidence" value="ECO:0007669"/>
    <property type="project" value="TreeGrafter"/>
</dbReference>
<feature type="transmembrane region" description="Helical" evidence="12">
    <location>
        <begin position="409"/>
        <end position="429"/>
    </location>
</feature>
<keyword evidence="4" id="KW-1003">Cell membrane</keyword>
<dbReference type="GO" id="GO:0008343">
    <property type="term" value="P:adult feeding behavior"/>
    <property type="evidence" value="ECO:0007669"/>
    <property type="project" value="EnsemblMetazoa"/>
</dbReference>
<evidence type="ECO:0000256" key="8">
    <source>
        <dbReference type="ARBA" id="ARBA00023065"/>
    </source>
</evidence>
<feature type="transmembrane region" description="Helical" evidence="12">
    <location>
        <begin position="435"/>
        <end position="459"/>
    </location>
</feature>
<keyword evidence="3" id="KW-0813">Transport</keyword>
<comment type="similarity">
    <text evidence="2 11">Belongs to the sodium:solute symporter (SSF) (TC 2.A.21) family.</text>
</comment>
<keyword evidence="10" id="KW-0739">Sodium transport</keyword>
<dbReference type="CDD" id="cd11492">
    <property type="entry name" value="SLC5sbd_NIS-SMVT"/>
    <property type="match status" value="1"/>
</dbReference>
<dbReference type="PANTHER" id="PTHR42985">
    <property type="entry name" value="SODIUM-COUPLED MONOCARBOXYLATE TRANSPORTER"/>
    <property type="match status" value="1"/>
</dbReference>
<dbReference type="PROSITE" id="PS50283">
    <property type="entry name" value="NA_SOLUT_SYMP_3"/>
    <property type="match status" value="1"/>
</dbReference>
<dbReference type="InterPro" id="IPR001734">
    <property type="entry name" value="Na/solute_symporter"/>
</dbReference>
<dbReference type="OMA" id="VTKPTNM"/>
<dbReference type="PANTHER" id="PTHR42985:SF41">
    <property type="entry name" value="GH19970P-RELATED"/>
    <property type="match status" value="1"/>
</dbReference>
<name>B3MPI4_DROAN</name>
<dbReference type="PhylomeDB" id="B3MPI4"/>
<evidence type="ECO:0008006" key="15">
    <source>
        <dbReference type="Google" id="ProtNLM"/>
    </source>
</evidence>
<feature type="transmembrane region" description="Helical" evidence="12">
    <location>
        <begin position="534"/>
        <end position="553"/>
    </location>
</feature>
<feature type="transmembrane region" description="Helical" evidence="12">
    <location>
        <begin position="466"/>
        <end position="484"/>
    </location>
</feature>
<proteinExistence type="inferred from homology"/>
<evidence type="ECO:0000256" key="1">
    <source>
        <dbReference type="ARBA" id="ARBA00004651"/>
    </source>
</evidence>
<dbReference type="GO" id="GO:0005886">
    <property type="term" value="C:plasma membrane"/>
    <property type="evidence" value="ECO:0007669"/>
    <property type="project" value="UniProtKB-SubCell"/>
</dbReference>
<dbReference type="GO" id="GO:0051780">
    <property type="term" value="P:behavioral response to nutrient"/>
    <property type="evidence" value="ECO:0007669"/>
    <property type="project" value="EnsemblMetazoa"/>
</dbReference>
<feature type="transmembrane region" description="Helical" evidence="12">
    <location>
        <begin position="365"/>
        <end position="389"/>
    </location>
</feature>
<keyword evidence="6 12" id="KW-1133">Transmembrane helix</keyword>
<evidence type="ECO:0000256" key="9">
    <source>
        <dbReference type="ARBA" id="ARBA00023136"/>
    </source>
</evidence>
<dbReference type="GO" id="GO:0006814">
    <property type="term" value="P:sodium ion transport"/>
    <property type="evidence" value="ECO:0007669"/>
    <property type="project" value="UniProtKB-KW"/>
</dbReference>
<evidence type="ECO:0000256" key="6">
    <source>
        <dbReference type="ARBA" id="ARBA00022989"/>
    </source>
</evidence>
<protein>
    <recommendedName>
        <fullName evidence="15">Sodium-coupled monocarboxylate transporter 2</fullName>
    </recommendedName>
</protein>
<evidence type="ECO:0000256" key="11">
    <source>
        <dbReference type="RuleBase" id="RU362091"/>
    </source>
</evidence>
<dbReference type="FunCoup" id="B3MPI4">
    <property type="interactions" value="15"/>
</dbReference>
<evidence type="ECO:0000256" key="2">
    <source>
        <dbReference type="ARBA" id="ARBA00006434"/>
    </source>
</evidence>
<accession>B3MPI4</accession>
<dbReference type="GeneID" id="6498090"/>
<dbReference type="KEGG" id="dan:6498090"/>
<feature type="transmembrane region" description="Helical" evidence="12">
    <location>
        <begin position="110"/>
        <end position="135"/>
    </location>
</feature>
<dbReference type="HOGENOM" id="CLU_018808_11_1_1"/>
<comment type="subcellular location">
    <subcellularLocation>
        <location evidence="1">Cell membrane</location>
        <topology evidence="1">Multi-pass membrane protein</topology>
    </subcellularLocation>
</comment>
<reference evidence="13 14" key="1">
    <citation type="journal article" date="2007" name="Nature">
        <title>Evolution of genes and genomes on the Drosophila phylogeny.</title>
        <authorList>
            <consortium name="Drosophila 12 Genomes Consortium"/>
            <person name="Clark A.G."/>
            <person name="Eisen M.B."/>
            <person name="Smith D.R."/>
            <person name="Bergman C.M."/>
            <person name="Oliver B."/>
            <person name="Markow T.A."/>
            <person name="Kaufman T.C."/>
            <person name="Kellis M."/>
            <person name="Gelbart W."/>
            <person name="Iyer V.N."/>
            <person name="Pollard D.A."/>
            <person name="Sackton T.B."/>
            <person name="Larracuente A.M."/>
            <person name="Singh N.D."/>
            <person name="Abad J.P."/>
            <person name="Abt D.N."/>
            <person name="Adryan B."/>
            <person name="Aguade M."/>
            <person name="Akashi H."/>
            <person name="Anderson W.W."/>
            <person name="Aquadro C.F."/>
            <person name="Ardell D.H."/>
            <person name="Arguello R."/>
            <person name="Artieri C.G."/>
            <person name="Barbash D.A."/>
            <person name="Barker D."/>
            <person name="Barsanti P."/>
            <person name="Batterham P."/>
            <person name="Batzoglou S."/>
            <person name="Begun D."/>
            <person name="Bhutkar A."/>
            <person name="Blanco E."/>
            <person name="Bosak S.A."/>
            <person name="Bradley R.K."/>
            <person name="Brand A.D."/>
            <person name="Brent M.R."/>
            <person name="Brooks A.N."/>
            <person name="Brown R.H."/>
            <person name="Butlin R.K."/>
            <person name="Caggese C."/>
            <person name="Calvi B.R."/>
            <person name="Bernardo de Carvalho A."/>
            <person name="Caspi A."/>
            <person name="Castrezana S."/>
            <person name="Celniker S.E."/>
            <person name="Chang J.L."/>
            <person name="Chapple C."/>
            <person name="Chatterji S."/>
            <person name="Chinwalla A."/>
            <person name="Civetta A."/>
            <person name="Clifton S.W."/>
            <person name="Comeron J.M."/>
            <person name="Costello J.C."/>
            <person name="Coyne J.A."/>
            <person name="Daub J."/>
            <person name="David R.G."/>
            <person name="Delcher A.L."/>
            <person name="Delehaunty K."/>
            <person name="Do C.B."/>
            <person name="Ebling H."/>
            <person name="Edwards K."/>
            <person name="Eickbush T."/>
            <person name="Evans J.D."/>
            <person name="Filipski A."/>
            <person name="Findeiss S."/>
            <person name="Freyhult E."/>
            <person name="Fulton L."/>
            <person name="Fulton R."/>
            <person name="Garcia A.C."/>
            <person name="Gardiner A."/>
            <person name="Garfield D.A."/>
            <person name="Garvin B.E."/>
            <person name="Gibson G."/>
            <person name="Gilbert D."/>
            <person name="Gnerre S."/>
            <person name="Godfrey J."/>
            <person name="Good R."/>
            <person name="Gotea V."/>
            <person name="Gravely B."/>
            <person name="Greenberg A.J."/>
            <person name="Griffiths-Jones S."/>
            <person name="Gross S."/>
            <person name="Guigo R."/>
            <person name="Gustafson E.A."/>
            <person name="Haerty W."/>
            <person name="Hahn M.W."/>
            <person name="Halligan D.L."/>
            <person name="Halpern A.L."/>
            <person name="Halter G.M."/>
            <person name="Han M.V."/>
            <person name="Heger A."/>
            <person name="Hillier L."/>
            <person name="Hinrichs A.S."/>
            <person name="Holmes I."/>
            <person name="Hoskins R.A."/>
            <person name="Hubisz M.J."/>
            <person name="Hultmark D."/>
            <person name="Huntley M.A."/>
            <person name="Jaffe D.B."/>
            <person name="Jagadeeshan S."/>
            <person name="Jeck W.R."/>
            <person name="Johnson J."/>
            <person name="Jones C.D."/>
            <person name="Jordan W.C."/>
            <person name="Karpen G.H."/>
            <person name="Kataoka E."/>
            <person name="Keightley P.D."/>
            <person name="Kheradpour P."/>
            <person name="Kirkness E.F."/>
            <person name="Koerich L.B."/>
            <person name="Kristiansen K."/>
            <person name="Kudrna D."/>
            <person name="Kulathinal R.J."/>
            <person name="Kumar S."/>
            <person name="Kwok R."/>
            <person name="Lander E."/>
            <person name="Langley C.H."/>
            <person name="Lapoint R."/>
            <person name="Lazzaro B.P."/>
            <person name="Lee S.J."/>
            <person name="Levesque L."/>
            <person name="Li R."/>
            <person name="Lin C.F."/>
            <person name="Lin M.F."/>
            <person name="Lindblad-Toh K."/>
            <person name="Llopart A."/>
            <person name="Long M."/>
            <person name="Low L."/>
            <person name="Lozovsky E."/>
            <person name="Lu J."/>
            <person name="Luo M."/>
            <person name="Machado C.A."/>
            <person name="Makalowski W."/>
            <person name="Marzo M."/>
            <person name="Matsuda M."/>
            <person name="Matzkin L."/>
            <person name="McAllister B."/>
            <person name="McBride C.S."/>
            <person name="McKernan B."/>
            <person name="McKernan K."/>
            <person name="Mendez-Lago M."/>
            <person name="Minx P."/>
            <person name="Mollenhauer M.U."/>
            <person name="Montooth K."/>
            <person name="Mount S.M."/>
            <person name="Mu X."/>
            <person name="Myers E."/>
            <person name="Negre B."/>
            <person name="Newfeld S."/>
            <person name="Nielsen R."/>
            <person name="Noor M.A."/>
            <person name="O'Grady P."/>
            <person name="Pachter L."/>
            <person name="Papaceit M."/>
            <person name="Parisi M.J."/>
            <person name="Parisi M."/>
            <person name="Parts L."/>
            <person name="Pedersen J.S."/>
            <person name="Pesole G."/>
            <person name="Phillippy A.M."/>
            <person name="Ponting C.P."/>
            <person name="Pop M."/>
            <person name="Porcelli D."/>
            <person name="Powell J.R."/>
            <person name="Prohaska S."/>
            <person name="Pruitt K."/>
            <person name="Puig M."/>
            <person name="Quesneville H."/>
            <person name="Ram K.R."/>
            <person name="Rand D."/>
            <person name="Rasmussen M.D."/>
            <person name="Reed L.K."/>
            <person name="Reenan R."/>
            <person name="Reily A."/>
            <person name="Remington K.A."/>
            <person name="Rieger T.T."/>
            <person name="Ritchie M.G."/>
            <person name="Robin C."/>
            <person name="Rogers Y.H."/>
            <person name="Rohde C."/>
            <person name="Rozas J."/>
            <person name="Rubenfield M.J."/>
            <person name="Ruiz A."/>
            <person name="Russo S."/>
            <person name="Salzberg S.L."/>
            <person name="Sanchez-Gracia A."/>
            <person name="Saranga D.J."/>
            <person name="Sato H."/>
            <person name="Schaeffer S.W."/>
            <person name="Schatz M.C."/>
            <person name="Schlenke T."/>
            <person name="Schwartz R."/>
            <person name="Segarra C."/>
            <person name="Singh R.S."/>
            <person name="Sirot L."/>
            <person name="Sirota M."/>
            <person name="Sisneros N.B."/>
            <person name="Smith C.D."/>
            <person name="Smith T.F."/>
            <person name="Spieth J."/>
            <person name="Stage D.E."/>
            <person name="Stark A."/>
            <person name="Stephan W."/>
            <person name="Strausberg R.L."/>
            <person name="Strempel S."/>
            <person name="Sturgill D."/>
            <person name="Sutton G."/>
            <person name="Sutton G.G."/>
            <person name="Tao W."/>
            <person name="Teichmann S."/>
            <person name="Tobari Y.N."/>
            <person name="Tomimura Y."/>
            <person name="Tsolas J.M."/>
            <person name="Valente V.L."/>
            <person name="Venter E."/>
            <person name="Venter J.C."/>
            <person name="Vicario S."/>
            <person name="Vieira F.G."/>
            <person name="Vilella A.J."/>
            <person name="Villasante A."/>
            <person name="Walenz B."/>
            <person name="Wang J."/>
            <person name="Wasserman M."/>
            <person name="Watts T."/>
            <person name="Wilson D."/>
            <person name="Wilson R.K."/>
            <person name="Wing R.A."/>
            <person name="Wolfner M.F."/>
            <person name="Wong A."/>
            <person name="Wong G.K."/>
            <person name="Wu C.I."/>
            <person name="Wu G."/>
            <person name="Yamamoto D."/>
            <person name="Yang H.P."/>
            <person name="Yang S.P."/>
            <person name="Yorke J.A."/>
            <person name="Yoshida K."/>
            <person name="Zdobnov E."/>
            <person name="Zhang P."/>
            <person name="Zhang Y."/>
            <person name="Zimin A.V."/>
            <person name="Baldwin J."/>
            <person name="Abdouelleil A."/>
            <person name="Abdulkadir J."/>
            <person name="Abebe A."/>
            <person name="Abera B."/>
            <person name="Abreu J."/>
            <person name="Acer S.C."/>
            <person name="Aftuck L."/>
            <person name="Alexander A."/>
            <person name="An P."/>
            <person name="Anderson E."/>
            <person name="Anderson S."/>
            <person name="Arachi H."/>
            <person name="Azer M."/>
            <person name="Bachantsang P."/>
            <person name="Barry A."/>
            <person name="Bayul T."/>
            <person name="Berlin A."/>
            <person name="Bessette D."/>
            <person name="Bloom T."/>
            <person name="Blye J."/>
            <person name="Boguslavskiy L."/>
            <person name="Bonnet C."/>
            <person name="Boukhgalter B."/>
            <person name="Bourzgui I."/>
            <person name="Brown A."/>
            <person name="Cahill P."/>
            <person name="Channer S."/>
            <person name="Cheshatsang Y."/>
            <person name="Chuda L."/>
            <person name="Citroen M."/>
            <person name="Collymore A."/>
            <person name="Cooke P."/>
            <person name="Costello M."/>
            <person name="D'Aco K."/>
            <person name="Daza R."/>
            <person name="De Haan G."/>
            <person name="DeGray S."/>
            <person name="DeMaso C."/>
            <person name="Dhargay N."/>
            <person name="Dooley K."/>
            <person name="Dooley E."/>
            <person name="Doricent M."/>
            <person name="Dorje P."/>
            <person name="Dorjee K."/>
            <person name="Dupes A."/>
            <person name="Elong R."/>
            <person name="Falk J."/>
            <person name="Farina A."/>
            <person name="Faro S."/>
            <person name="Ferguson D."/>
            <person name="Fisher S."/>
            <person name="Foley C.D."/>
            <person name="Franke A."/>
            <person name="Friedrich D."/>
            <person name="Gadbois L."/>
            <person name="Gearin G."/>
            <person name="Gearin C.R."/>
            <person name="Giannoukos G."/>
            <person name="Goode T."/>
            <person name="Graham J."/>
            <person name="Grandbois E."/>
            <person name="Grewal S."/>
            <person name="Gyaltsen K."/>
            <person name="Hafez N."/>
            <person name="Hagos B."/>
            <person name="Hall J."/>
            <person name="Henson C."/>
            <person name="Hollinger A."/>
            <person name="Honan T."/>
            <person name="Huard M.D."/>
            <person name="Hughes L."/>
            <person name="Hurhula B."/>
            <person name="Husby M.E."/>
            <person name="Kamat A."/>
            <person name="Kanga B."/>
            <person name="Kashin S."/>
            <person name="Khazanovich D."/>
            <person name="Kisner P."/>
            <person name="Lance K."/>
            <person name="Lara M."/>
            <person name="Lee W."/>
            <person name="Lennon N."/>
            <person name="Letendre F."/>
            <person name="LeVine R."/>
            <person name="Lipovsky A."/>
            <person name="Liu X."/>
            <person name="Liu J."/>
            <person name="Liu S."/>
            <person name="Lokyitsang T."/>
            <person name="Lokyitsang Y."/>
            <person name="Lubonja R."/>
            <person name="Lui A."/>
            <person name="MacDonald P."/>
            <person name="Magnisalis V."/>
            <person name="Maru K."/>
            <person name="Matthews C."/>
            <person name="McCusker W."/>
            <person name="McDonough S."/>
            <person name="Mehta T."/>
            <person name="Meldrim J."/>
            <person name="Meneus L."/>
            <person name="Mihai O."/>
            <person name="Mihalev A."/>
            <person name="Mihova T."/>
            <person name="Mittelman R."/>
            <person name="Mlenga V."/>
            <person name="Montmayeur A."/>
            <person name="Mulrain L."/>
            <person name="Navidi A."/>
            <person name="Naylor J."/>
            <person name="Negash T."/>
            <person name="Nguyen T."/>
            <person name="Nguyen N."/>
            <person name="Nicol R."/>
            <person name="Norbu C."/>
            <person name="Norbu N."/>
            <person name="Novod N."/>
            <person name="O'Neill B."/>
            <person name="Osman S."/>
            <person name="Markiewicz E."/>
            <person name="Oyono O.L."/>
            <person name="Patti C."/>
            <person name="Phunkhang P."/>
            <person name="Pierre F."/>
            <person name="Priest M."/>
            <person name="Raghuraman S."/>
            <person name="Rege F."/>
            <person name="Reyes R."/>
            <person name="Rise C."/>
            <person name="Rogov P."/>
            <person name="Ross K."/>
            <person name="Ryan E."/>
            <person name="Settipalli S."/>
            <person name="Shea T."/>
            <person name="Sherpa N."/>
            <person name="Shi L."/>
            <person name="Shih D."/>
            <person name="Sparrow T."/>
            <person name="Spaulding J."/>
            <person name="Stalker J."/>
            <person name="Stange-Thomann N."/>
            <person name="Stavropoulos S."/>
            <person name="Stone C."/>
            <person name="Strader C."/>
            <person name="Tesfaye S."/>
            <person name="Thomson T."/>
            <person name="Thoulutsang Y."/>
            <person name="Thoulutsang D."/>
            <person name="Topham K."/>
            <person name="Topping I."/>
            <person name="Tsamla T."/>
            <person name="Vassiliev H."/>
            <person name="Vo A."/>
            <person name="Wangchuk T."/>
            <person name="Wangdi T."/>
            <person name="Weiand M."/>
            <person name="Wilkinson J."/>
            <person name="Wilson A."/>
            <person name="Yadav S."/>
            <person name="Young G."/>
            <person name="Yu Q."/>
            <person name="Zembek L."/>
            <person name="Zhong D."/>
            <person name="Zimmer A."/>
            <person name="Zwirko Z."/>
            <person name="Jaffe D.B."/>
            <person name="Alvarez P."/>
            <person name="Brockman W."/>
            <person name="Butler J."/>
            <person name="Chin C."/>
            <person name="Gnerre S."/>
            <person name="Grabherr M."/>
            <person name="Kleber M."/>
            <person name="Mauceli E."/>
            <person name="MacCallum I."/>
        </authorList>
    </citation>
    <scope>NUCLEOTIDE SEQUENCE [LARGE SCALE GENOMIC DNA]</scope>
    <source>
        <strain evidence="14">Tucson 14024-0371.13</strain>
    </source>
</reference>
<dbReference type="Gene3D" id="1.20.1730.10">
    <property type="entry name" value="Sodium/glucose cotransporter"/>
    <property type="match status" value="1"/>
</dbReference>
<dbReference type="CTD" id="115584"/>
<dbReference type="eggNOG" id="KOG2349">
    <property type="taxonomic scope" value="Eukaryota"/>
</dbReference>
<dbReference type="Proteomes" id="UP000007801">
    <property type="component" value="Unassembled WGS sequence"/>
</dbReference>
<feature type="transmembrane region" description="Helical" evidence="12">
    <location>
        <begin position="79"/>
        <end position="98"/>
    </location>
</feature>
<keyword evidence="8" id="KW-0406">Ion transport</keyword>
<keyword evidence="7" id="KW-0915">Sodium</keyword>
<dbReference type="OrthoDB" id="196131at2759"/>
<evidence type="ECO:0000256" key="7">
    <source>
        <dbReference type="ARBA" id="ARBA00023053"/>
    </source>
</evidence>
<keyword evidence="14" id="KW-1185">Reference proteome</keyword>
<dbReference type="STRING" id="7217.B3MPI4"/>
<feature type="transmembrane region" description="Helical" evidence="12">
    <location>
        <begin position="305"/>
        <end position="327"/>
    </location>
</feature>
<dbReference type="InterPro" id="IPR051163">
    <property type="entry name" value="Sodium:Solute_Symporter_SSF"/>
</dbReference>
<keyword evidence="9 12" id="KW-0472">Membrane</keyword>
<evidence type="ECO:0000256" key="5">
    <source>
        <dbReference type="ARBA" id="ARBA00022692"/>
    </source>
</evidence>
<organism evidence="13 14">
    <name type="scientific">Drosophila ananassae</name>
    <name type="common">Fruit fly</name>
    <dbReference type="NCBI Taxonomy" id="7217"/>
    <lineage>
        <taxon>Eukaryota</taxon>
        <taxon>Metazoa</taxon>
        <taxon>Ecdysozoa</taxon>
        <taxon>Arthropoda</taxon>
        <taxon>Hexapoda</taxon>
        <taxon>Insecta</taxon>
        <taxon>Pterygota</taxon>
        <taxon>Neoptera</taxon>
        <taxon>Endopterygota</taxon>
        <taxon>Diptera</taxon>
        <taxon>Brachycera</taxon>
        <taxon>Muscomorpha</taxon>
        <taxon>Ephydroidea</taxon>
        <taxon>Drosophilidae</taxon>
        <taxon>Drosophila</taxon>
        <taxon>Sophophora</taxon>
    </lineage>
</organism>